<reference evidence="3 4" key="1">
    <citation type="journal article" date="2010" name="ChemBioChem">
        <title>Cloning and characterization of the biosynthetic gene cluster of 16-membered macrolide antibiotic FD-891: involvement of a dual functional cytochrome P450 monooxygenase catalyzing epoxidation and hydroxylation.</title>
        <authorList>
            <person name="Kudo F."/>
            <person name="Motegi A."/>
            <person name="Mizoue K."/>
            <person name="Eguchi T."/>
        </authorList>
    </citation>
    <scope>NUCLEOTIDE SEQUENCE [LARGE SCALE GENOMIC DNA]</scope>
    <source>
        <strain evidence="3 4">A-8890</strain>
    </source>
</reference>
<evidence type="ECO:0000313" key="4">
    <source>
        <dbReference type="Proteomes" id="UP001321542"/>
    </source>
</evidence>
<evidence type="ECO:0000313" key="3">
    <source>
        <dbReference type="EMBL" id="BBC30287.1"/>
    </source>
</evidence>
<evidence type="ECO:0000256" key="1">
    <source>
        <dbReference type="SAM" id="MobiDB-lite"/>
    </source>
</evidence>
<name>A0ABN5VBZ7_9ACTN</name>
<proteinExistence type="predicted"/>
<evidence type="ECO:0008006" key="5">
    <source>
        <dbReference type="Google" id="ProtNLM"/>
    </source>
</evidence>
<feature type="region of interest" description="Disordered" evidence="1">
    <location>
        <begin position="25"/>
        <end position="54"/>
    </location>
</feature>
<feature type="signal peptide" evidence="2">
    <location>
        <begin position="1"/>
        <end position="21"/>
    </location>
</feature>
<dbReference type="Proteomes" id="UP001321542">
    <property type="component" value="Chromosome"/>
</dbReference>
<dbReference type="PROSITE" id="PS51257">
    <property type="entry name" value="PROKAR_LIPOPROTEIN"/>
    <property type="match status" value="1"/>
</dbReference>
<accession>A0ABN5VBZ7</accession>
<feature type="chain" id="PRO_5045193699" description="Lipoprotein" evidence="2">
    <location>
        <begin position="22"/>
        <end position="219"/>
    </location>
</feature>
<keyword evidence="4" id="KW-1185">Reference proteome</keyword>
<evidence type="ECO:0000256" key="2">
    <source>
        <dbReference type="SAM" id="SignalP"/>
    </source>
</evidence>
<reference evidence="3 4" key="2">
    <citation type="journal article" date="2023" name="ChemBioChem">
        <title>Acyltransferase Domain Exchange between Two Independent Type I Polyketide Synthases in the Same Producer Strain of Macrolide Antibiotics.</title>
        <authorList>
            <person name="Kudo F."/>
            <person name="Kishikawa K."/>
            <person name="Tsuboi K."/>
            <person name="Kido T."/>
            <person name="Usui T."/>
            <person name="Hashimoto J."/>
            <person name="Shin-Ya K."/>
            <person name="Miyanaga A."/>
            <person name="Eguchi T."/>
        </authorList>
    </citation>
    <scope>NUCLEOTIDE SEQUENCE [LARGE SCALE GENOMIC DNA]</scope>
    <source>
        <strain evidence="3 4">A-8890</strain>
    </source>
</reference>
<gene>
    <name evidence="3" type="ORF">SGFS_015810</name>
</gene>
<organism evidence="3 4">
    <name type="scientific">Streptomyces graminofaciens</name>
    <dbReference type="NCBI Taxonomy" id="68212"/>
    <lineage>
        <taxon>Bacteria</taxon>
        <taxon>Bacillati</taxon>
        <taxon>Actinomycetota</taxon>
        <taxon>Actinomycetes</taxon>
        <taxon>Kitasatosporales</taxon>
        <taxon>Streptomycetaceae</taxon>
        <taxon>Streptomyces</taxon>
    </lineage>
</organism>
<protein>
    <recommendedName>
        <fullName evidence="5">Lipoprotein</fullName>
    </recommendedName>
</protein>
<keyword evidence="2" id="KW-0732">Signal</keyword>
<sequence length="219" mass="23246">MRGIRGLAAVLVAGAAVVSLAGCEDKDDAQGSGSDTGVEIGRNGGTTGGGLPGQLTTRQKLMLDNLPESDSVMAAGEYLQRFTTCERYSIDPADTRYYPMDEEFDESWGVRFRGTCGDGGNGYIRVFWTGTDEGMKQFQEAYRDDIAERVKTSPSAGIDGGFGIGRNFAVIAPGSDTLRDLSSSHLLVLNCNPNFEATGDVSTAPAEVDGCVLTDDFID</sequence>
<feature type="compositionally biased region" description="Gly residues" evidence="1">
    <location>
        <begin position="42"/>
        <end position="52"/>
    </location>
</feature>
<dbReference type="EMBL" id="AP018448">
    <property type="protein sequence ID" value="BBC30287.1"/>
    <property type="molecule type" value="Genomic_DNA"/>
</dbReference>